<gene>
    <name evidence="3" type="ORF">FGO68_gene7242</name>
</gene>
<accession>A0A8J8T705</accession>
<dbReference type="Gene3D" id="3.40.50.1000">
    <property type="entry name" value="HAD superfamily/HAD-like"/>
    <property type="match status" value="1"/>
</dbReference>
<feature type="compositionally biased region" description="Low complexity" evidence="1">
    <location>
        <begin position="229"/>
        <end position="248"/>
    </location>
</feature>
<sequence length="578" mass="64959">MRCPLKIMNQQLDMLWGVLAHLVSTWYRLMQDFKLINKVQDSSQTSAGASFGENGINNINFKHQGELEKINEESYSELEYSNKDHLSKREQEDDNQIQKQFISGGDFPVHSQSGIKSANQLPIDNAGNAPNEADEINNSPFRLVNQANGQSSKGSIELIRQDTPGFHSSNQHLLHPQRQLRHGSSQHQSPMRLGSNQANSNHDLVSFKCGSQQHAILNPSNQNQRIALSNSNSNPNSSSNQNNSSSNSAGRLLNNMKSISDQNIKSNHDFLMQSFANPEGKNQDHQIIFLNEAELLAGKRLVYTALPMTEQTAFLNQTMFPKLTKRKYTLVMEIVDILVRLIDATTDRFHLQDVGICQFSVKNRNADNALEIILLKYMISPMLSSIRDLQQYCELIAFTFLPRQFVDSILLKVPDLRNIFSYIFCREEMVQTEEFLIKDLSYLLLNRNPNDIIVIDVDESRIDDEFFSSIILQHRYDGSINYNQIHLVKQTIRQVSSRESSNHSMQDDGGESGEQNKDTDIGVLTQGSNHANTIVGNAHPTAASGGITAMSGGHQPQLFQRGPLDGQDEDTNGMPGNQ</sequence>
<dbReference type="InterPro" id="IPR004274">
    <property type="entry name" value="FCP1_dom"/>
</dbReference>
<comment type="caution">
    <text evidence="3">The sequence shown here is derived from an EMBL/GenBank/DDBJ whole genome shotgun (WGS) entry which is preliminary data.</text>
</comment>
<proteinExistence type="predicted"/>
<feature type="region of interest" description="Disordered" evidence="1">
    <location>
        <begin position="176"/>
        <end position="203"/>
    </location>
</feature>
<protein>
    <recommendedName>
        <fullName evidence="2">FCP1 homology domain-containing protein</fullName>
    </recommendedName>
</protein>
<name>A0A8J8T705_HALGN</name>
<feature type="compositionally biased region" description="Polar residues" evidence="1">
    <location>
        <begin position="182"/>
        <end position="203"/>
    </location>
</feature>
<feature type="compositionally biased region" description="Polar residues" evidence="1">
    <location>
        <begin position="525"/>
        <end position="535"/>
    </location>
</feature>
<dbReference type="InterPro" id="IPR036412">
    <property type="entry name" value="HAD-like_sf"/>
</dbReference>
<dbReference type="AlphaFoldDB" id="A0A8J8T705"/>
<reference evidence="3" key="1">
    <citation type="submission" date="2019-06" db="EMBL/GenBank/DDBJ databases">
        <authorList>
            <person name="Zheng W."/>
        </authorList>
    </citation>
    <scope>NUCLEOTIDE SEQUENCE</scope>
    <source>
        <strain evidence="3">QDHG01</strain>
    </source>
</reference>
<keyword evidence="4" id="KW-1185">Reference proteome</keyword>
<evidence type="ECO:0000256" key="1">
    <source>
        <dbReference type="SAM" id="MobiDB-lite"/>
    </source>
</evidence>
<dbReference type="Pfam" id="PF03031">
    <property type="entry name" value="NIF"/>
    <property type="match status" value="1"/>
</dbReference>
<feature type="region of interest" description="Disordered" evidence="1">
    <location>
        <begin position="225"/>
        <end position="251"/>
    </location>
</feature>
<dbReference type="SUPFAM" id="SSF56784">
    <property type="entry name" value="HAD-like"/>
    <property type="match status" value="1"/>
</dbReference>
<evidence type="ECO:0000259" key="2">
    <source>
        <dbReference type="Pfam" id="PF03031"/>
    </source>
</evidence>
<evidence type="ECO:0000313" key="4">
    <source>
        <dbReference type="Proteomes" id="UP000785679"/>
    </source>
</evidence>
<dbReference type="InterPro" id="IPR023214">
    <property type="entry name" value="HAD_sf"/>
</dbReference>
<feature type="region of interest" description="Disordered" evidence="1">
    <location>
        <begin position="496"/>
        <end position="578"/>
    </location>
</feature>
<organism evidence="3 4">
    <name type="scientific">Halteria grandinella</name>
    <dbReference type="NCBI Taxonomy" id="5974"/>
    <lineage>
        <taxon>Eukaryota</taxon>
        <taxon>Sar</taxon>
        <taxon>Alveolata</taxon>
        <taxon>Ciliophora</taxon>
        <taxon>Intramacronucleata</taxon>
        <taxon>Spirotrichea</taxon>
        <taxon>Stichotrichia</taxon>
        <taxon>Sporadotrichida</taxon>
        <taxon>Halteriidae</taxon>
        <taxon>Halteria</taxon>
    </lineage>
</organism>
<feature type="domain" description="FCP1 homology" evidence="2">
    <location>
        <begin position="386"/>
        <end position="464"/>
    </location>
</feature>
<evidence type="ECO:0000313" key="3">
    <source>
        <dbReference type="EMBL" id="TNV84782.1"/>
    </source>
</evidence>
<dbReference type="Proteomes" id="UP000785679">
    <property type="component" value="Unassembled WGS sequence"/>
</dbReference>
<dbReference type="EMBL" id="RRYP01002427">
    <property type="protein sequence ID" value="TNV84782.1"/>
    <property type="molecule type" value="Genomic_DNA"/>
</dbReference>